<feature type="region of interest" description="Disordered" evidence="8">
    <location>
        <begin position="3895"/>
        <end position="3948"/>
    </location>
</feature>
<feature type="region of interest" description="Disordered" evidence="8">
    <location>
        <begin position="4279"/>
        <end position="4298"/>
    </location>
</feature>
<feature type="region of interest" description="Disordered" evidence="8">
    <location>
        <begin position="3457"/>
        <end position="3485"/>
    </location>
</feature>
<keyword evidence="6 9" id="KW-0472">Membrane</keyword>
<keyword evidence="9" id="KW-0812">Transmembrane</keyword>
<feature type="signal peptide" evidence="10">
    <location>
        <begin position="1"/>
        <end position="21"/>
    </location>
</feature>
<evidence type="ECO:0000313" key="11">
    <source>
        <dbReference type="EMBL" id="GLI68548.1"/>
    </source>
</evidence>
<evidence type="ECO:0000256" key="4">
    <source>
        <dbReference type="ARBA" id="ARBA00022525"/>
    </source>
</evidence>
<evidence type="ECO:0000256" key="6">
    <source>
        <dbReference type="ARBA" id="ARBA00023136"/>
    </source>
</evidence>
<feature type="transmembrane region" description="Helical" evidence="9">
    <location>
        <begin position="3368"/>
        <end position="3387"/>
    </location>
</feature>
<feature type="transmembrane region" description="Helical" evidence="9">
    <location>
        <begin position="3407"/>
        <end position="3427"/>
    </location>
</feature>
<evidence type="ECO:0000256" key="10">
    <source>
        <dbReference type="SAM" id="SignalP"/>
    </source>
</evidence>
<dbReference type="PANTHER" id="PTHR11319">
    <property type="entry name" value="G PROTEIN-COUPLED RECEPTOR-RELATED"/>
    <property type="match status" value="1"/>
</dbReference>
<feature type="transmembrane region" description="Helical" evidence="9">
    <location>
        <begin position="4110"/>
        <end position="4130"/>
    </location>
</feature>
<keyword evidence="12" id="KW-1185">Reference proteome</keyword>
<dbReference type="EMBL" id="BSDZ01000080">
    <property type="protein sequence ID" value="GLI68548.1"/>
    <property type="molecule type" value="Genomic_DNA"/>
</dbReference>
<protein>
    <submittedName>
        <fullName evidence="11">Uncharacterized protein</fullName>
    </submittedName>
</protein>
<organism evidence="11 12">
    <name type="scientific">Volvox africanus</name>
    <dbReference type="NCBI Taxonomy" id="51714"/>
    <lineage>
        <taxon>Eukaryota</taxon>
        <taxon>Viridiplantae</taxon>
        <taxon>Chlorophyta</taxon>
        <taxon>core chlorophytes</taxon>
        <taxon>Chlorophyceae</taxon>
        <taxon>CS clade</taxon>
        <taxon>Chlamydomonadales</taxon>
        <taxon>Volvocaceae</taxon>
        <taxon>Volvox</taxon>
    </lineage>
</organism>
<feature type="compositionally biased region" description="Basic and acidic residues" evidence="8">
    <location>
        <begin position="3457"/>
        <end position="3473"/>
    </location>
</feature>
<evidence type="ECO:0000256" key="8">
    <source>
        <dbReference type="SAM" id="MobiDB-lite"/>
    </source>
</evidence>
<dbReference type="Pfam" id="PF02415">
    <property type="entry name" value="Chlam_PMP"/>
    <property type="match status" value="1"/>
</dbReference>
<evidence type="ECO:0000256" key="5">
    <source>
        <dbReference type="ARBA" id="ARBA00022729"/>
    </source>
</evidence>
<dbReference type="InterPro" id="IPR003368">
    <property type="entry name" value="POMP_repeat"/>
</dbReference>
<feature type="transmembrane region" description="Helical" evidence="9">
    <location>
        <begin position="4169"/>
        <end position="4187"/>
    </location>
</feature>
<feature type="transmembrane region" description="Helical" evidence="9">
    <location>
        <begin position="4058"/>
        <end position="4081"/>
    </location>
</feature>
<evidence type="ECO:0000313" key="12">
    <source>
        <dbReference type="Proteomes" id="UP001165090"/>
    </source>
</evidence>
<feature type="transmembrane region" description="Helical" evidence="9">
    <location>
        <begin position="3306"/>
        <end position="3328"/>
    </location>
</feature>
<feature type="transmembrane region" description="Helical" evidence="9">
    <location>
        <begin position="4136"/>
        <end position="4157"/>
    </location>
</feature>
<evidence type="ECO:0000256" key="2">
    <source>
        <dbReference type="ARBA" id="ARBA00004442"/>
    </source>
</evidence>
<feature type="compositionally biased region" description="Gly residues" evidence="8">
    <location>
        <begin position="3909"/>
        <end position="3930"/>
    </location>
</feature>
<comment type="caution">
    <text evidence="11">The sequence shown here is derived from an EMBL/GenBank/DDBJ whole genome shotgun (WGS) entry which is preliminary data.</text>
</comment>
<evidence type="ECO:0000256" key="1">
    <source>
        <dbReference type="ARBA" id="ARBA00004196"/>
    </source>
</evidence>
<feature type="transmembrane region" description="Helical" evidence="9">
    <location>
        <begin position="4199"/>
        <end position="4224"/>
    </location>
</feature>
<feature type="region of interest" description="Disordered" evidence="8">
    <location>
        <begin position="3577"/>
        <end position="3634"/>
    </location>
</feature>
<keyword evidence="5 10" id="KW-0732">Signal</keyword>
<evidence type="ECO:0000256" key="9">
    <source>
        <dbReference type="SAM" id="Phobius"/>
    </source>
</evidence>
<evidence type="ECO:0000256" key="3">
    <source>
        <dbReference type="ARBA" id="ARBA00004613"/>
    </source>
</evidence>
<dbReference type="SUPFAM" id="SSF51126">
    <property type="entry name" value="Pectin lyase-like"/>
    <property type="match status" value="5"/>
</dbReference>
<dbReference type="SMART" id="SM00710">
    <property type="entry name" value="PbH1"/>
    <property type="match status" value="13"/>
</dbReference>
<dbReference type="PANTHER" id="PTHR11319:SF35">
    <property type="entry name" value="OUTER MEMBRANE PROTEIN PMPC-RELATED"/>
    <property type="match status" value="1"/>
</dbReference>
<keyword evidence="9" id="KW-1133">Transmembrane helix</keyword>
<feature type="chain" id="PRO_5046614087" evidence="10">
    <location>
        <begin position="22"/>
        <end position="4298"/>
    </location>
</feature>
<reference evidence="11 12" key="1">
    <citation type="journal article" date="2023" name="IScience">
        <title>Expanded male sex-determining region conserved during the evolution of homothallism in the green alga Volvox.</title>
        <authorList>
            <person name="Yamamoto K."/>
            <person name="Matsuzaki R."/>
            <person name="Mahakham W."/>
            <person name="Heman W."/>
            <person name="Sekimoto H."/>
            <person name="Kawachi M."/>
            <person name="Minakuchi Y."/>
            <person name="Toyoda A."/>
            <person name="Nozaki H."/>
        </authorList>
    </citation>
    <scope>NUCLEOTIDE SEQUENCE [LARGE SCALE GENOMIC DNA]</scope>
    <source>
        <strain evidence="11 12">NIES-4468</strain>
    </source>
</reference>
<accession>A0ABQ5SGF4</accession>
<feature type="compositionally biased region" description="Polar residues" evidence="8">
    <location>
        <begin position="3513"/>
        <end position="3526"/>
    </location>
</feature>
<keyword evidence="4" id="KW-0964">Secreted</keyword>
<comment type="subcellular location">
    <subcellularLocation>
        <location evidence="1">Cell envelope</location>
    </subcellularLocation>
    <subcellularLocation>
        <location evidence="2">Cell outer membrane</location>
    </subcellularLocation>
    <subcellularLocation>
        <location evidence="3">Secreted</location>
    </subcellularLocation>
</comment>
<feature type="compositionally biased region" description="Basic and acidic residues" evidence="8">
    <location>
        <begin position="3599"/>
        <end position="3611"/>
    </location>
</feature>
<proteinExistence type="predicted"/>
<keyword evidence="7" id="KW-0998">Cell outer membrane</keyword>
<name>A0ABQ5SGF4_9CHLO</name>
<dbReference type="InterPro" id="IPR006626">
    <property type="entry name" value="PbH1"/>
</dbReference>
<dbReference type="Proteomes" id="UP001165090">
    <property type="component" value="Unassembled WGS sequence"/>
</dbReference>
<feature type="region of interest" description="Disordered" evidence="8">
    <location>
        <begin position="3513"/>
        <end position="3546"/>
    </location>
</feature>
<evidence type="ECO:0000256" key="7">
    <source>
        <dbReference type="ARBA" id="ARBA00023237"/>
    </source>
</evidence>
<dbReference type="InterPro" id="IPR011050">
    <property type="entry name" value="Pectin_lyase_fold/virulence"/>
</dbReference>
<sequence length="4298" mass="455335">MDSQHWWRALLPLLILVVVQAVTAWAGSECQMVVEGVPYGDYVLSQANLRCSGDEVIFRTGNLLTIEASGSAVVKHDTFLIDNIVLSDARDVTFTQVTFVHVEFADKNPFIISNCTNCILQNVVIDFMSSSSTADKTLLTIEQGSEVTIQNAVFTNLGSVNALTNVIAISESKVTLKNVSINNVQLMSPIDSTASVVSVSNGSLLAEGSVWENISYDPGQAQLLTIKNRAELELNDCRLTNGYDTATADNPSNVPIIIDTASTAHLSNSVLVRIKVMGGSTAVIRNASFSSLWASETLKAPVVQFADSFGALHGIIFKSTSATVKEEYNTSHGIIVDIVNSTVNVTNCLFDQTSWNDSLGSPIESQVVGVMGGGLLRVANTTFNAVGGSGTAIRATAASTLEMRGVSFTNIDTSQAAGDRFATVIVTDNSSFDARDSLWSNINVGNTSNAAAVYGDQNANVKLYDCIFKDITSLGSPAVLWRNLGGRVDIARCIWSNINTASALSFTYVLNGGVVTVNDTHFQGYISTGNLGALSLSSCSLGRDGGSQAPVALSNVTFINNTAQGAGGAVVVSQCSVSIAGSTFYNNTVLAPTAIGGGAVYIQYNSTITITSSEFKFNKALSGLGGGALFVRDRSTLTCRGCVFNSNMASRGLGGALNLQESSVATLESSLFVDNQASDSGGGIFADMSSLRLSNCTFTSNNVKRLGGAIAVLSGNLSIYSAGESSTSNISKVAAFSPPTYTGTAAVTTSTAQVATTVSEETAFISNRADGGGGAIYAMSSNISTSSGTTFTRNGARNGGAILCNESSLSFMGSVFIANTADEAGGAILTLSGSLTIRDSVLNGNSATSGGAVYVDNNNNKNATSMVNITTSRLFEDSGNRTLDLERIFYKLLKRPGRDPGTFVHIVNSAFLQNSCSDVIGVAGGAIFSKNAIFIQLSSFISNICPTGGAIALSLLNPSDYVAVVESSFLFNQGSVRGGAVSLLPNNKIDAQYGIFFSNIFKANSAPSFGGAVDASTGWALDLIGNNFTENGNSITDLAGGALYMSWCQNLRTDGPGMANVILVNNYFARNLGSSGGAVYSSTCNVTSKGDQYLNNTASTDGGAIYAINTKQRSLTQLQIFNMIATGNNATSMGGAVLIYGQSLRVYDSQFIRNNVLVAGGALGIQESSPLALLVLQRKSKTDFSSAENNFLNAIVRNCTFIGNTGASGGGGIYSARTRLTVQDSNFEGNTAGDGLPNDDWSDSGGAIFATECFGLSQVLKSHFNKNRASGGPGGAILAVACSLSVTYSSFDCNECSTFGGAIAVGNRLQPNSTAYTIPSLALLYCNFTDNWALLYDGGAILTKDMNISAYLSNFTGNRAGRNGGALALLNNIGSTIRVCIFEDNSAVQYGGGAYALANSVLIVQDSDFGSNSAILHGGALSTIGSTCVLTLRTRFISNHANARGGALQLQLPTASSLKGNATASSKINGGNDGNGTCTAQGQENGIQTLAQDAGPCITQFLSQVKSLASQRGLELLGLSSGDVRSYNATLAYEASPPYLPYFAMFRKGGAPLLPVPRVSGPAQFSVGMNIVPAPGSVVQFGLGSSLAMANWEQLQLRAKSSENGSAATTQLYFQGDPLDVQVEGAVVQLAAGSAITQISLNMDMLPAGGTLVVIGDLLFLGSNYTYTPGGNILALSVVMSYKGSATLPDGKKIRFDDWNRFILRAYDGSSFLLDAFTGTTYDMSGGATTIELSNCSPLLGHVVGSIGVTPLNSLRHVSITVLPTGGREGGDCGSGGESAGWRLDNCTTLTPGASLPAVSAVPANGSTALLAAGTWLSVDSWLPYVVRYTMPASAVRLEHLELGASIQLGVNVSIQGSYGSVVLTLPPEAETLLLGGTTLSGPSSKWDIGGGTSTDRFAVSMVLPPGSTVSTGQINVSTSVVQEWNRYVLWSGPMGTLMYDSLAMTRATGDRDGINATITMLTEAATVWISRATPVVRHSGGIILSYNMDLKVEGSTWVFSNGTSITLNASRVALTAVLAKGCRINGTSVAVDMDWYRFLLITFQKGTFIFDTAVGAIADGPLPEATQVSLTKASTIVVHNSFADVLQRDVLQLSDLDGPAVVLPAEGSSLVYGSGSDDGGMTTVAISESEISGRYIPWVGVNGSYLYDTKLRVTFHLAPGSTLSLAENSSLLVHDSRTTVLPVETNLTATSEGLWVLSNSSNMSLDGNITGLSASPTGTSRILYDNSTWNMMVSTEQFALKAGVEGTTLYNARIDASFLLTNGSMLTLSKGSRFVNGSDEFFFRSEMNLTVAGRRWVLSNGTELDPGNGTGTTTESEFKLHVSSGEIQSPDGFEEVGRLCSVDLTNASYTPDPYTFDYDMALEYLSSRTASDIDRSDFYSNFARAAYRYGPEVDTSGFNSALLIPLTSIPWDSLGRPTSAVVQCTRYGTPKTSSKARDISLFQVNLTIMDNTAGAMGGGVYIEGGQGSVLMDKVQVKNNVVTNGDGGGLAVYQSDDYRDMQLQLYIASSSFTANDASTGLGGGIFMSSDVLHQQAVFVNVTLDDNLAAAGGGLAILKHISVMLNESRIENNTAAVVGTIPTGSEGLMYGNGGAILASLCNELLSTSGTTILKNRASGRGGGLAAHSCALVTLDNTSVESNKAQSGGGVYVWNDQPVSGTSRITDVGASITIVARSAIVNNLASYNDSSSTGGDTAGSGGASGNTTNDVLEGIGGGFLVRDHMSTLFADSNFTDNNATSQGGSIFIESTCDLTNQSKFLIHNTETPTAFTSSRLLFNGTVHSLQYPRPKGCWGTVVYLPRFFNNEAARSGGALFSSHPEALSMVCNVSSNLTLPLSMINFTAFDESALAEQVQEAMNKPSYQLLDNRIVQDCYREEIQRIFNRSVEQLNLTGAELSTLNISMNRASGYGYLIAIIPSKLQVVNVSWSGNTSNMASNNETKQQRQRLLNSVSGFGTAAQQSYSLSDNPYLRIMPGWVFDKDTQTNRRVIDYHITAYSNKPMDIPILLLDALDQIASENTTFRQAQVRAKVIHSAHEGCTAEVLGGYESTARNGTAVMAGMRLRALKGENYSVEFRVEDAMVQGTVEPLVINFTVPACSIGEVPRDSGYVCQKCDQRSFSLWQDTEDLTDCGYPNQVELICYPCPDGAECLGGAVVVPRQGFWHSAANSTFMNACPNPQACRDGDDDAQDVLVACQEWWYSLPQGFDYQGFVNSVLSGNTSTWLSSVGAAGSHNDAAIAAADAINLKDPRLCVLWGLPYDHPASYMQKQCTKGYKGHLCAICANDDGVVRASNGDFECNECFSRGTSITIAVLGFVANVLTVLISILLTFMTDYTEDEEMGVGDLLKVFIVHMQFFVIVTRININWPPSIGFITSLMSAFTGAVAKVYAPNCMLNVNSTPEEVAAINQLVAITSPLLTILFVALMWMIIRVILVNLENAARTEQKLDMRTIEEYKMDRVRRQAEKQRPKGLKDNGIDGSGAGNSADSPYSAYGNAYDAFTDLRATDLLPVSSSDQVEAGGTVTSNDQLTEAAVPQDVSDPLESPKAGKAYGSQVGVELSSVHIGLPIQEGIVGQDAEKPGVVFKEGEQDRQRQRRPSLASTDRKPTVGSREEALLSGEPAWSRSPTQDTAGGMTPAATATAGMADTAAMLAQEEVTEEMKEEERGSPNDDLCYPGAVATHGSKTMLPLPPWPNEIPAGVKAELPPPPPPPGVPTLRQSAESVLQSRDGVEETGSGGFYISRFTNPSNSAVHCGTSPSLNNSSQNTLQAVVSPFGAAASGTAPRSVLAAVQMKSPGSSFRVLPTDGLMDPLGEGPVISSSSVRSPLAGEGIASNFGDGTYLPPVFESCPSHVINDNMSATSGGNYEGNNMPLTVQMKRRYSSGRGKYANLAVRPNVPDSFREGSTWHTGSMGSDGAGGGGTSRFGSGREGGPSGRPDGSAGHGSRPSSGYLRRKLTQGSTWVRSFFTYDEEAAPLDGQVRWASLANIHRTMALWRQELLVVMIACFILYPAWAQATLQIFACYYLDDGTGYYPSYQLAQWGKGYWILDMNQECYLGNHSKVWVPIGVVCIFIICTGIPLLTFMVTWTHRTALNTVHVVQTYGFLYRRYDYETFYWWEAAMQLQTLLLVVVDVFGRVLAVYQQAVLLMLVLMLIMWANMFFQPLKHKVLERMSSLSLAVLSFTVALGLFFIPPADRKDPVTTGVASAIGAIIVILNAGLILYFIYIMWTHGREALNRSMTAAKKKVVTAGTKVQSSVRTVLSAVRHHVSSASQNLRSMNLHKVYSKPSRKGSTPAFPPLESS</sequence>
<gene>
    <name evidence="11" type="ORF">VaNZ11_012997</name>
</gene>